<reference evidence="1 2" key="1">
    <citation type="journal article" date="2020" name="ISME J.">
        <title>Uncovering the hidden diversity of litter-decomposition mechanisms in mushroom-forming fungi.</title>
        <authorList>
            <person name="Floudas D."/>
            <person name="Bentzer J."/>
            <person name="Ahren D."/>
            <person name="Johansson T."/>
            <person name="Persson P."/>
            <person name="Tunlid A."/>
        </authorList>
    </citation>
    <scope>NUCLEOTIDE SEQUENCE [LARGE SCALE GENOMIC DNA]</scope>
    <source>
        <strain evidence="1 2">CBS 661.87</strain>
    </source>
</reference>
<proteinExistence type="predicted"/>
<dbReference type="Proteomes" id="UP000565441">
    <property type="component" value="Unassembled WGS sequence"/>
</dbReference>
<dbReference type="EMBL" id="JAACJP010000055">
    <property type="protein sequence ID" value="KAF5369639.1"/>
    <property type="molecule type" value="Genomic_DNA"/>
</dbReference>
<evidence type="ECO:0000313" key="2">
    <source>
        <dbReference type="Proteomes" id="UP000565441"/>
    </source>
</evidence>
<gene>
    <name evidence="1" type="ORF">D9615_010262</name>
</gene>
<protein>
    <submittedName>
        <fullName evidence="1">Uncharacterized protein</fullName>
    </submittedName>
</protein>
<keyword evidence="2" id="KW-1185">Reference proteome</keyword>
<name>A0A8H5LU97_9AGAR</name>
<dbReference type="OrthoDB" id="3071137at2759"/>
<sequence>MENPYAFLSRELNLFKRYNPPHRSPDPGHLCPKLTPPITFYHKHLEERLMLRNVEHMSLEICFAQLVDKTLRSIKERGDLPPPPNMRADLFPSQAFRASCESKRLLTDAKDVARLYQKTTALYCRVLTSTLLLHLRAPGWLSSLAWRSSGSAVQEHVAFVDAYSVEALDVDSKVEIQEELLNAMGEQTKSDLRQLKRRRYPALAYWAIFFISQEAENLLKDLDRIVSSAGFDHQQCRTAGYRAPPTFSAYILDATTTPWGVPTSSMPLPATSTSHHQQIWEIATARYNALIWTIIVVMP</sequence>
<evidence type="ECO:0000313" key="1">
    <source>
        <dbReference type="EMBL" id="KAF5369639.1"/>
    </source>
</evidence>
<dbReference type="AlphaFoldDB" id="A0A8H5LU97"/>
<comment type="caution">
    <text evidence="1">The sequence shown here is derived from an EMBL/GenBank/DDBJ whole genome shotgun (WGS) entry which is preliminary data.</text>
</comment>
<organism evidence="1 2">
    <name type="scientific">Tricholomella constricta</name>
    <dbReference type="NCBI Taxonomy" id="117010"/>
    <lineage>
        <taxon>Eukaryota</taxon>
        <taxon>Fungi</taxon>
        <taxon>Dikarya</taxon>
        <taxon>Basidiomycota</taxon>
        <taxon>Agaricomycotina</taxon>
        <taxon>Agaricomycetes</taxon>
        <taxon>Agaricomycetidae</taxon>
        <taxon>Agaricales</taxon>
        <taxon>Tricholomatineae</taxon>
        <taxon>Lyophyllaceae</taxon>
        <taxon>Tricholomella</taxon>
    </lineage>
</organism>
<accession>A0A8H5LU97</accession>